<dbReference type="InterPro" id="IPR023375">
    <property type="entry name" value="ADC_dom_sf"/>
</dbReference>
<dbReference type="PANTHER" id="PTHR40518">
    <property type="entry name" value="ACETOACETATE DECARBOXYLASE"/>
    <property type="match status" value="1"/>
</dbReference>
<dbReference type="SUPFAM" id="SSF160104">
    <property type="entry name" value="Acetoacetate decarboxylase-like"/>
    <property type="match status" value="1"/>
</dbReference>
<dbReference type="Proteomes" id="UP001597419">
    <property type="component" value="Unassembled WGS sequence"/>
</dbReference>
<dbReference type="Pfam" id="PF06314">
    <property type="entry name" value="ADC"/>
    <property type="match status" value="1"/>
</dbReference>
<reference evidence="2" key="1">
    <citation type="journal article" date="2019" name="Int. J. Syst. Evol. Microbiol.">
        <title>The Global Catalogue of Microorganisms (GCM) 10K type strain sequencing project: providing services to taxonomists for standard genome sequencing and annotation.</title>
        <authorList>
            <consortium name="The Broad Institute Genomics Platform"/>
            <consortium name="The Broad Institute Genome Sequencing Center for Infectious Disease"/>
            <person name="Wu L."/>
            <person name="Ma J."/>
        </authorList>
    </citation>
    <scope>NUCLEOTIDE SEQUENCE [LARGE SCALE GENOMIC DNA]</scope>
    <source>
        <strain evidence="2">CGMCC 4.7643</strain>
    </source>
</reference>
<dbReference type="Gene3D" id="2.40.400.10">
    <property type="entry name" value="Acetoacetate decarboxylase-like"/>
    <property type="match status" value="1"/>
</dbReference>
<dbReference type="RefSeq" id="WP_345386717.1">
    <property type="nucleotide sequence ID" value="NZ_BAABHG010000001.1"/>
</dbReference>
<comment type="caution">
    <text evidence="1">The sequence shown here is derived from an EMBL/GenBank/DDBJ whole genome shotgun (WGS) entry which is preliminary data.</text>
</comment>
<dbReference type="PANTHER" id="PTHR40518:SF1">
    <property type="entry name" value="ACETOACETATE DECARBOXYLASE"/>
    <property type="match status" value="1"/>
</dbReference>
<dbReference type="InterPro" id="IPR010451">
    <property type="entry name" value="Acetoacetate_decarboxylase"/>
</dbReference>
<keyword evidence="2" id="KW-1185">Reference proteome</keyword>
<evidence type="ECO:0000313" key="1">
    <source>
        <dbReference type="EMBL" id="MFD2463649.1"/>
    </source>
</evidence>
<accession>A0ABW5GRV6</accession>
<proteinExistence type="predicted"/>
<protein>
    <submittedName>
        <fullName evidence="1">Acetoacetate decarboxylase family protein</fullName>
    </submittedName>
</protein>
<name>A0ABW5GRV6_9PSEU</name>
<evidence type="ECO:0000313" key="2">
    <source>
        <dbReference type="Proteomes" id="UP001597419"/>
    </source>
</evidence>
<dbReference type="EMBL" id="JBHUKU010000022">
    <property type="protein sequence ID" value="MFD2463649.1"/>
    <property type="molecule type" value="Genomic_DNA"/>
</dbReference>
<organism evidence="1 2">
    <name type="scientific">Amycolatopsis samaneae</name>
    <dbReference type="NCBI Taxonomy" id="664691"/>
    <lineage>
        <taxon>Bacteria</taxon>
        <taxon>Bacillati</taxon>
        <taxon>Actinomycetota</taxon>
        <taxon>Actinomycetes</taxon>
        <taxon>Pseudonocardiales</taxon>
        <taxon>Pseudonocardiaceae</taxon>
        <taxon>Amycolatopsis</taxon>
    </lineage>
</organism>
<sequence>MTPSDAAAAGKSTSADYPPEPWHLAGDAWLSVWRVPLDEIPALPEGARPLVWRGHATVVTAWIDYRPPGQLSYHELLATVAVHGRRAAASITAIWVDSETSLAGGRALWGIPKDLAAFEFTGGHAFTATAATGDDWIATAAFTPRLGLPLAVPAAFEVVQTLDGRPKRSPVVSKARARLASSDWQINPEGPLGHLSGRRPAASAKLTGFALRFGG</sequence>
<gene>
    <name evidence="1" type="ORF">ACFSYJ_33890</name>
</gene>